<protein>
    <submittedName>
        <fullName evidence="1">Uncharacterized protein</fullName>
    </submittedName>
</protein>
<dbReference type="RefSeq" id="XP_004227705.1">
    <property type="nucleotide sequence ID" value="XM_004227657.1"/>
</dbReference>
<dbReference type="AlphaFoldDB" id="K6VJC5"/>
<dbReference type="EMBL" id="DF157216">
    <property type="protein sequence ID" value="GAB69487.1"/>
    <property type="molecule type" value="Genomic_DNA"/>
</dbReference>
<feature type="non-terminal residue" evidence="1">
    <location>
        <position position="1"/>
    </location>
</feature>
<dbReference type="GeneID" id="14696029"/>
<evidence type="ECO:0000313" key="2">
    <source>
        <dbReference type="Proteomes" id="UP000006319"/>
    </source>
</evidence>
<organism evidence="1 2">
    <name type="scientific">Plasmodium cynomolgi (strain B)</name>
    <dbReference type="NCBI Taxonomy" id="1120755"/>
    <lineage>
        <taxon>Eukaryota</taxon>
        <taxon>Sar</taxon>
        <taxon>Alveolata</taxon>
        <taxon>Apicomplexa</taxon>
        <taxon>Aconoidasida</taxon>
        <taxon>Haemosporida</taxon>
        <taxon>Plasmodiidae</taxon>
        <taxon>Plasmodium</taxon>
        <taxon>Plasmodium (Plasmodium)</taxon>
    </lineage>
</organism>
<dbReference type="Proteomes" id="UP000006319">
    <property type="component" value="Unassembled WGS sequence"/>
</dbReference>
<sequence>YNFLYYLSLSDHYSYFSLSDVEHIFTNQICSHLKQENDLNICNNHSLCISTDIALKELDKRMLRDNTVNATKWCQYLSYWIYDNIVKSNNCDKNELYIIIEVLRSYYLTISNNCYITNFKLIRKNLLTRKNYINLVKYCI</sequence>
<accession>K6VJC5</accession>
<dbReference type="OrthoDB" id="386822at2759"/>
<gene>
    <name evidence="1" type="ORF">PCYB_002360</name>
</gene>
<proteinExistence type="predicted"/>
<keyword evidence="2" id="KW-1185">Reference proteome</keyword>
<dbReference type="VEuPathDB" id="PlasmoDB:PCYB_002360"/>
<dbReference type="KEGG" id="pcy:PCYB_002360"/>
<name>K6VJC5_PLACD</name>
<evidence type="ECO:0000313" key="1">
    <source>
        <dbReference type="EMBL" id="GAB69487.1"/>
    </source>
</evidence>
<reference evidence="1 2" key="1">
    <citation type="journal article" date="2012" name="Nat. Genet.">
        <title>Plasmodium cynomolgi genome sequences provide insight into Plasmodium vivax and the monkey malaria clade.</title>
        <authorList>
            <person name="Tachibana S."/>
            <person name="Sullivan S.A."/>
            <person name="Kawai S."/>
            <person name="Nakamura S."/>
            <person name="Kim H.R."/>
            <person name="Goto N."/>
            <person name="Arisue N."/>
            <person name="Palacpac N.M.Q."/>
            <person name="Honma H."/>
            <person name="Yagi M."/>
            <person name="Tougan T."/>
            <person name="Katakai Y."/>
            <person name="Kaneko O."/>
            <person name="Mita T."/>
            <person name="Kita K."/>
            <person name="Yasutomi Y."/>
            <person name="Sutton P.L."/>
            <person name="Shakhbatyan R."/>
            <person name="Horii T."/>
            <person name="Yasunaga T."/>
            <person name="Barnwell J.W."/>
            <person name="Escalante A.A."/>
            <person name="Carlton J.M."/>
            <person name="Tanabe K."/>
        </authorList>
    </citation>
    <scope>NUCLEOTIDE SEQUENCE [LARGE SCALE GENOMIC DNA]</scope>
    <source>
        <strain evidence="1 2">B</strain>
    </source>
</reference>